<keyword evidence="5" id="KW-0812">Transmembrane</keyword>
<sequence>MPPVFRKYSQTLRRKPHRTSPHVISKVFYQCPSMPETENMQLFEMLDLSVNLLDGERALLASLAYLELLNLSYNHLTGCLLQGPQFYTVDTSSYEFQGNDGLHGSPLMKSCHNDEATEKNYIASLLDQEIDSQFLIEWKAILLGYGCELCIGFSIGYFMISTGNPKWLSRFIEEYEHIIATQRKRSNKIKGATKEEIIASKKCLNFRFQVKFYIDLYEL</sequence>
<evidence type="ECO:0000256" key="1">
    <source>
        <dbReference type="ARBA" id="ARBA00004251"/>
    </source>
</evidence>
<evidence type="ECO:0000256" key="8">
    <source>
        <dbReference type="ARBA" id="ARBA00023136"/>
    </source>
</evidence>
<protein>
    <submittedName>
        <fullName evidence="11">Uncharacterized protein</fullName>
    </submittedName>
</protein>
<reference evidence="11 12" key="1">
    <citation type="journal article" date="2017" name="Genome Biol.">
        <title>New reference genome sequences of hot pepper reveal the massive evolution of plant disease-resistance genes by retroduplication.</title>
        <authorList>
            <person name="Kim S."/>
            <person name="Park J."/>
            <person name="Yeom S.I."/>
            <person name="Kim Y.M."/>
            <person name="Seo E."/>
            <person name="Kim K.T."/>
            <person name="Kim M.S."/>
            <person name="Lee J.M."/>
            <person name="Cheong K."/>
            <person name="Shin H.S."/>
            <person name="Kim S.B."/>
            <person name="Han K."/>
            <person name="Lee J."/>
            <person name="Park M."/>
            <person name="Lee H.A."/>
            <person name="Lee H.Y."/>
            <person name="Lee Y."/>
            <person name="Oh S."/>
            <person name="Lee J.H."/>
            <person name="Choi E."/>
            <person name="Choi E."/>
            <person name="Lee S.E."/>
            <person name="Jeon J."/>
            <person name="Kim H."/>
            <person name="Choi G."/>
            <person name="Song H."/>
            <person name="Lee J."/>
            <person name="Lee S.C."/>
            <person name="Kwon J.K."/>
            <person name="Lee H.Y."/>
            <person name="Koo N."/>
            <person name="Hong Y."/>
            <person name="Kim R.W."/>
            <person name="Kang W.H."/>
            <person name="Huh J.H."/>
            <person name="Kang B.C."/>
            <person name="Yang T.J."/>
            <person name="Lee Y.H."/>
            <person name="Bennetzen J.L."/>
            <person name="Choi D."/>
        </authorList>
    </citation>
    <scope>NUCLEOTIDE SEQUENCE [LARGE SCALE GENOMIC DNA]</scope>
    <source>
        <strain evidence="12">cv. PBC81</strain>
    </source>
</reference>
<dbReference type="SUPFAM" id="SSF52058">
    <property type="entry name" value="L domain-like"/>
    <property type="match status" value="1"/>
</dbReference>
<dbReference type="PANTHER" id="PTHR27004">
    <property type="entry name" value="RECEPTOR-LIKE PROTEIN 12 ISOFORM X1"/>
    <property type="match status" value="1"/>
</dbReference>
<keyword evidence="7" id="KW-1133">Transmembrane helix</keyword>
<keyword evidence="10" id="KW-0325">Glycoprotein</keyword>
<keyword evidence="4" id="KW-0433">Leucine-rich repeat</keyword>
<evidence type="ECO:0000256" key="4">
    <source>
        <dbReference type="ARBA" id="ARBA00022614"/>
    </source>
</evidence>
<evidence type="ECO:0000313" key="12">
    <source>
        <dbReference type="Proteomes" id="UP000224567"/>
    </source>
</evidence>
<keyword evidence="12" id="KW-1185">Reference proteome</keyword>
<dbReference type="Proteomes" id="UP000224567">
    <property type="component" value="Unassembled WGS sequence"/>
</dbReference>
<keyword evidence="9" id="KW-0675">Receptor</keyword>
<evidence type="ECO:0000256" key="9">
    <source>
        <dbReference type="ARBA" id="ARBA00023170"/>
    </source>
</evidence>
<accession>A0A2G2XB34</accession>
<comment type="caution">
    <text evidence="11">The sequence shown here is derived from an EMBL/GenBank/DDBJ whole genome shotgun (WGS) entry which is preliminary data.</text>
</comment>
<dbReference type="Gene3D" id="3.80.10.10">
    <property type="entry name" value="Ribonuclease Inhibitor"/>
    <property type="match status" value="1"/>
</dbReference>
<comment type="subcellular location">
    <subcellularLocation>
        <location evidence="1">Cell membrane</location>
        <topology evidence="1">Single-pass type I membrane protein</topology>
    </subcellularLocation>
</comment>
<evidence type="ECO:0000256" key="7">
    <source>
        <dbReference type="ARBA" id="ARBA00022989"/>
    </source>
</evidence>
<dbReference type="GO" id="GO:0005886">
    <property type="term" value="C:plasma membrane"/>
    <property type="evidence" value="ECO:0007669"/>
    <property type="project" value="UniProtKB-SubCell"/>
</dbReference>
<proteinExistence type="inferred from homology"/>
<keyword evidence="6" id="KW-0677">Repeat</keyword>
<evidence type="ECO:0000256" key="3">
    <source>
        <dbReference type="ARBA" id="ARBA00022475"/>
    </source>
</evidence>
<comment type="similarity">
    <text evidence="2">Belongs to the RLP family.</text>
</comment>
<dbReference type="AlphaFoldDB" id="A0A2G2XB34"/>
<evidence type="ECO:0000256" key="2">
    <source>
        <dbReference type="ARBA" id="ARBA00009592"/>
    </source>
</evidence>
<evidence type="ECO:0000313" key="11">
    <source>
        <dbReference type="EMBL" id="PHT54716.1"/>
    </source>
</evidence>
<gene>
    <name evidence="11" type="ORF">CQW23_03202</name>
</gene>
<dbReference type="InterPro" id="IPR032675">
    <property type="entry name" value="LRR_dom_sf"/>
</dbReference>
<keyword evidence="3" id="KW-1003">Cell membrane</keyword>
<evidence type="ECO:0000256" key="5">
    <source>
        <dbReference type="ARBA" id="ARBA00022692"/>
    </source>
</evidence>
<evidence type="ECO:0000256" key="6">
    <source>
        <dbReference type="ARBA" id="ARBA00022737"/>
    </source>
</evidence>
<name>A0A2G2XB34_CAPBA</name>
<evidence type="ECO:0000256" key="10">
    <source>
        <dbReference type="ARBA" id="ARBA00023180"/>
    </source>
</evidence>
<reference evidence="12" key="2">
    <citation type="journal article" date="2017" name="J. Anim. Genet.">
        <title>Multiple reference genome sequences of hot pepper reveal the massive evolution of plant disease resistance genes by retroduplication.</title>
        <authorList>
            <person name="Kim S."/>
            <person name="Park J."/>
            <person name="Yeom S.-I."/>
            <person name="Kim Y.-M."/>
            <person name="Seo E."/>
            <person name="Kim K.-T."/>
            <person name="Kim M.-S."/>
            <person name="Lee J.M."/>
            <person name="Cheong K."/>
            <person name="Shin H.-S."/>
            <person name="Kim S.-B."/>
            <person name="Han K."/>
            <person name="Lee J."/>
            <person name="Park M."/>
            <person name="Lee H.-A."/>
            <person name="Lee H.-Y."/>
            <person name="Lee Y."/>
            <person name="Oh S."/>
            <person name="Lee J.H."/>
            <person name="Choi E."/>
            <person name="Choi E."/>
            <person name="Lee S.E."/>
            <person name="Jeon J."/>
            <person name="Kim H."/>
            <person name="Choi G."/>
            <person name="Song H."/>
            <person name="Lee J."/>
            <person name="Lee S.-C."/>
            <person name="Kwon J.-K."/>
            <person name="Lee H.-Y."/>
            <person name="Koo N."/>
            <person name="Hong Y."/>
            <person name="Kim R.W."/>
            <person name="Kang W.-H."/>
            <person name="Huh J.H."/>
            <person name="Kang B.-C."/>
            <person name="Yang T.-J."/>
            <person name="Lee Y.-H."/>
            <person name="Bennetzen J.L."/>
            <person name="Choi D."/>
        </authorList>
    </citation>
    <scope>NUCLEOTIDE SEQUENCE [LARGE SCALE GENOMIC DNA]</scope>
    <source>
        <strain evidence="12">cv. PBC81</strain>
    </source>
</reference>
<dbReference type="EMBL" id="MLFT02000002">
    <property type="protein sequence ID" value="PHT54716.1"/>
    <property type="molecule type" value="Genomic_DNA"/>
</dbReference>
<organism evidence="11 12">
    <name type="scientific">Capsicum baccatum</name>
    <name type="common">Peruvian pepper</name>
    <dbReference type="NCBI Taxonomy" id="33114"/>
    <lineage>
        <taxon>Eukaryota</taxon>
        <taxon>Viridiplantae</taxon>
        <taxon>Streptophyta</taxon>
        <taxon>Embryophyta</taxon>
        <taxon>Tracheophyta</taxon>
        <taxon>Spermatophyta</taxon>
        <taxon>Magnoliopsida</taxon>
        <taxon>eudicotyledons</taxon>
        <taxon>Gunneridae</taxon>
        <taxon>Pentapetalae</taxon>
        <taxon>asterids</taxon>
        <taxon>lamiids</taxon>
        <taxon>Solanales</taxon>
        <taxon>Solanaceae</taxon>
        <taxon>Solanoideae</taxon>
        <taxon>Capsiceae</taxon>
        <taxon>Capsicum</taxon>
    </lineage>
</organism>
<dbReference type="PANTHER" id="PTHR27004:SF375">
    <property type="entry name" value="LEUCINE-RICH REPEAT-CONTAINING N-TERMINAL PLANT-TYPE DOMAIN-CONTAINING PROTEIN"/>
    <property type="match status" value="1"/>
</dbReference>
<dbReference type="STRING" id="33114.A0A2G2XB34"/>
<keyword evidence="8" id="KW-0472">Membrane</keyword>